<protein>
    <submittedName>
        <fullName evidence="2">Uncharacterized protein</fullName>
    </submittedName>
</protein>
<dbReference type="EMBL" id="MLAK01001115">
    <property type="protein sequence ID" value="OHS97443.1"/>
    <property type="molecule type" value="Genomic_DNA"/>
</dbReference>
<dbReference type="GeneID" id="94829578"/>
<keyword evidence="1" id="KW-0175">Coiled coil</keyword>
<comment type="caution">
    <text evidence="2">The sequence shown here is derived from an EMBL/GenBank/DDBJ whole genome shotgun (WGS) entry which is preliminary data.</text>
</comment>
<dbReference type="AlphaFoldDB" id="A0A1J4JIQ8"/>
<organism evidence="2 3">
    <name type="scientific">Tritrichomonas foetus</name>
    <dbReference type="NCBI Taxonomy" id="1144522"/>
    <lineage>
        <taxon>Eukaryota</taxon>
        <taxon>Metamonada</taxon>
        <taxon>Parabasalia</taxon>
        <taxon>Tritrichomonadida</taxon>
        <taxon>Tritrichomonadidae</taxon>
        <taxon>Tritrichomonas</taxon>
    </lineage>
</organism>
<feature type="coiled-coil region" evidence="1">
    <location>
        <begin position="213"/>
        <end position="240"/>
    </location>
</feature>
<evidence type="ECO:0000313" key="2">
    <source>
        <dbReference type="EMBL" id="OHS97443.1"/>
    </source>
</evidence>
<name>A0A1J4JIQ8_9EUKA</name>
<reference evidence="2" key="1">
    <citation type="submission" date="2016-10" db="EMBL/GenBank/DDBJ databases">
        <authorList>
            <person name="Benchimol M."/>
            <person name="Almeida L.G."/>
            <person name="Vasconcelos A.T."/>
            <person name="Perreira-Neves A."/>
            <person name="Rosa I.A."/>
            <person name="Tasca T."/>
            <person name="Bogo M.R."/>
            <person name="de Souza W."/>
        </authorList>
    </citation>
    <scope>NUCLEOTIDE SEQUENCE [LARGE SCALE GENOMIC DNA]</scope>
    <source>
        <strain evidence="2">K</strain>
    </source>
</reference>
<dbReference type="RefSeq" id="XP_068350580.1">
    <property type="nucleotide sequence ID" value="XM_068494874.1"/>
</dbReference>
<accession>A0A1J4JIQ8</accession>
<keyword evidence="3" id="KW-1185">Reference proteome</keyword>
<sequence>MLFTLQQQVHHTLPPNRLAHTALHPPPPISRRIKEPVLQLSSSSSESNIDPLDPSFFESQLSERALTQHSQKPKTRQKQKFKINVDRLRSVIYDREINELNNSKSGRKNEDVYYDSNRPATQISSLKSSRRNDAFDDINKKQKSSLSGIHVVGRSIVSSSVSHVRSQKSHPFEEKTLVNPALPVSWSRLTANPVKRPRKIMPIQTNEQKILSKMMTKEELKNAKERLNLLEARRRERKENQVIPDWAKGASTILAPAKETSAKNKTKVLSKSLAVNDYLIP</sequence>
<dbReference type="VEuPathDB" id="TrichDB:TRFO_09446"/>
<evidence type="ECO:0000313" key="3">
    <source>
        <dbReference type="Proteomes" id="UP000179807"/>
    </source>
</evidence>
<evidence type="ECO:0000256" key="1">
    <source>
        <dbReference type="SAM" id="Coils"/>
    </source>
</evidence>
<gene>
    <name evidence="2" type="ORF">TRFO_09446</name>
</gene>
<proteinExistence type="predicted"/>
<dbReference type="Proteomes" id="UP000179807">
    <property type="component" value="Unassembled WGS sequence"/>
</dbReference>